<dbReference type="SUPFAM" id="SSF64263">
    <property type="entry name" value="Prokaryotic ribosomal protein L17"/>
    <property type="match status" value="1"/>
</dbReference>
<comment type="similarity">
    <text evidence="1">Belongs to the bacterial ribosomal protein bL17 family.</text>
</comment>
<evidence type="ECO:0000256" key="1">
    <source>
        <dbReference type="ARBA" id="ARBA00008777"/>
    </source>
</evidence>
<evidence type="ECO:0000313" key="5">
    <source>
        <dbReference type="Proteomes" id="UP001202479"/>
    </source>
</evidence>
<sequence>MVTVNNVQKNVAGHKAMIYKNLCANLIRNEYIVTTSSKASKAQPLIEKFLARALKENSKFTEDPKLKLSKMASLEYLQPPDKASVGTKVINELSKRYANRTHGFTRIIKLEPRLGEDKAPMSVLELVDSKYEVKFWYIAKTVARLELQNVPLDDITELNMKKLIANRHNGEQVFRDAVETCKKEFFRIKDDSEPSDEKMQKILKNLPNMERHTGSLKGKLLVSKKYNVRPRREMEPVPLPQSPYLKST</sequence>
<evidence type="ECO:0008006" key="6">
    <source>
        <dbReference type="Google" id="ProtNLM"/>
    </source>
</evidence>
<dbReference type="EMBL" id="JAHUZD010000107">
    <property type="protein sequence ID" value="KAI3404184.2"/>
    <property type="molecule type" value="Genomic_DNA"/>
</dbReference>
<name>A0AAI9WXN4_9ASCO</name>
<dbReference type="AlphaFoldDB" id="A0AAI9WXN4"/>
<dbReference type="RefSeq" id="XP_049179929.1">
    <property type="nucleotide sequence ID" value="XM_049324382.1"/>
</dbReference>
<evidence type="ECO:0000256" key="3">
    <source>
        <dbReference type="ARBA" id="ARBA00023274"/>
    </source>
</evidence>
<evidence type="ECO:0000313" key="4">
    <source>
        <dbReference type="EMBL" id="KAI3404184.2"/>
    </source>
</evidence>
<dbReference type="GO" id="GO:0006412">
    <property type="term" value="P:translation"/>
    <property type="evidence" value="ECO:0007669"/>
    <property type="project" value="InterPro"/>
</dbReference>
<dbReference type="InterPro" id="IPR000456">
    <property type="entry name" value="Ribosomal_bL17"/>
</dbReference>
<dbReference type="PANTHER" id="PTHR14413:SF16">
    <property type="entry name" value="LARGE RIBOSOMAL SUBUNIT PROTEIN BL17M"/>
    <property type="match status" value="1"/>
</dbReference>
<dbReference type="GeneID" id="73380701"/>
<dbReference type="InterPro" id="IPR036373">
    <property type="entry name" value="Ribosomal_bL17_sf"/>
</dbReference>
<accession>A0AAI9WXN4</accession>
<keyword evidence="3" id="KW-0687">Ribonucleoprotein</keyword>
<evidence type="ECO:0000256" key="2">
    <source>
        <dbReference type="ARBA" id="ARBA00022980"/>
    </source>
</evidence>
<dbReference type="GO" id="GO:0005762">
    <property type="term" value="C:mitochondrial large ribosomal subunit"/>
    <property type="evidence" value="ECO:0007669"/>
    <property type="project" value="TreeGrafter"/>
</dbReference>
<organism evidence="4 5">
    <name type="scientific">Candida oxycetoniae</name>
    <dbReference type="NCBI Taxonomy" id="497107"/>
    <lineage>
        <taxon>Eukaryota</taxon>
        <taxon>Fungi</taxon>
        <taxon>Dikarya</taxon>
        <taxon>Ascomycota</taxon>
        <taxon>Saccharomycotina</taxon>
        <taxon>Pichiomycetes</taxon>
        <taxon>Debaryomycetaceae</taxon>
        <taxon>Candida/Lodderomyces clade</taxon>
        <taxon>Candida</taxon>
    </lineage>
</organism>
<dbReference type="Proteomes" id="UP001202479">
    <property type="component" value="Unassembled WGS sequence"/>
</dbReference>
<dbReference type="GO" id="GO:0003735">
    <property type="term" value="F:structural constituent of ribosome"/>
    <property type="evidence" value="ECO:0007669"/>
    <property type="project" value="InterPro"/>
</dbReference>
<dbReference type="Pfam" id="PF01196">
    <property type="entry name" value="Ribosomal_L17"/>
    <property type="match status" value="1"/>
</dbReference>
<keyword evidence="5" id="KW-1185">Reference proteome</keyword>
<gene>
    <name evidence="4" type="ORF">KGF56_003084</name>
</gene>
<proteinExistence type="inferred from homology"/>
<protein>
    <recommendedName>
        <fullName evidence="6">54S ribosomal protein L8, mitochondrial</fullName>
    </recommendedName>
</protein>
<comment type="caution">
    <text evidence="4">The sequence shown here is derived from an EMBL/GenBank/DDBJ whole genome shotgun (WGS) entry which is preliminary data.</text>
</comment>
<dbReference type="PANTHER" id="PTHR14413">
    <property type="entry name" value="RIBOSOMAL PROTEIN L17"/>
    <property type="match status" value="1"/>
</dbReference>
<keyword evidence="2" id="KW-0689">Ribosomal protein</keyword>
<reference evidence="4" key="1">
    <citation type="journal article" date="2022" name="DNA Res.">
        <title>Genome analysis of five recently described species of the CUG-Ser clade uncovers Candida theae as a new hybrid lineage with pathogenic potential in the Candida parapsilosis species complex.</title>
        <authorList>
            <person name="Mixao V."/>
            <person name="Del Olmo V."/>
            <person name="Hegedusova E."/>
            <person name="Saus E."/>
            <person name="Pryszcz L."/>
            <person name="Cillingova A."/>
            <person name="Nosek J."/>
            <person name="Gabaldon T."/>
        </authorList>
    </citation>
    <scope>NUCLEOTIDE SEQUENCE</scope>
    <source>
        <strain evidence="4">CBS 10844</strain>
    </source>
</reference>
<dbReference type="Gene3D" id="3.90.1030.10">
    <property type="entry name" value="Ribosomal protein L17"/>
    <property type="match status" value="1"/>
</dbReference>